<dbReference type="Pfam" id="PF01903">
    <property type="entry name" value="CbiX"/>
    <property type="match status" value="2"/>
</dbReference>
<dbReference type="InterPro" id="IPR002762">
    <property type="entry name" value="CbiX-like"/>
</dbReference>
<reference evidence="3 4" key="1">
    <citation type="submission" date="2019-02" db="EMBL/GenBank/DDBJ databases">
        <title>Deep-cultivation of Planctomycetes and their phenomic and genomic characterization uncovers novel biology.</title>
        <authorList>
            <person name="Wiegand S."/>
            <person name="Jogler M."/>
            <person name="Boedeker C."/>
            <person name="Pinto D."/>
            <person name="Vollmers J."/>
            <person name="Rivas-Marin E."/>
            <person name="Kohn T."/>
            <person name="Peeters S.H."/>
            <person name="Heuer A."/>
            <person name="Rast P."/>
            <person name="Oberbeckmann S."/>
            <person name="Bunk B."/>
            <person name="Jeske O."/>
            <person name="Meyerdierks A."/>
            <person name="Storesund J.E."/>
            <person name="Kallscheuer N."/>
            <person name="Luecker S."/>
            <person name="Lage O.M."/>
            <person name="Pohl T."/>
            <person name="Merkel B.J."/>
            <person name="Hornburger P."/>
            <person name="Mueller R.-W."/>
            <person name="Bruemmer F."/>
            <person name="Labrenz M."/>
            <person name="Spormann A.M."/>
            <person name="Op Den Camp H."/>
            <person name="Overmann J."/>
            <person name="Amann R."/>
            <person name="Jetten M.S.M."/>
            <person name="Mascher T."/>
            <person name="Medema M.H."/>
            <person name="Devos D.P."/>
            <person name="Kaster A.-K."/>
            <person name="Ovreas L."/>
            <person name="Rohde M."/>
            <person name="Galperin M.Y."/>
            <person name="Jogler C."/>
        </authorList>
    </citation>
    <scope>NUCLEOTIDE SEQUENCE [LARGE SCALE GENOMIC DNA]</scope>
    <source>
        <strain evidence="3 4">Pla100</strain>
    </source>
</reference>
<dbReference type="CDD" id="cd03414">
    <property type="entry name" value="CbiX_SirB_C"/>
    <property type="match status" value="1"/>
</dbReference>
<protein>
    <submittedName>
        <fullName evidence="3">Sirohydrochlorin cobaltochelatase</fullName>
        <ecNumber evidence="3">4.99.1.3</ecNumber>
    </submittedName>
</protein>
<evidence type="ECO:0000313" key="3">
    <source>
        <dbReference type="EMBL" id="TWT92617.1"/>
    </source>
</evidence>
<dbReference type="InterPro" id="IPR050963">
    <property type="entry name" value="Sirohydro_Cobaltochel/CbiX"/>
</dbReference>
<dbReference type="PANTHER" id="PTHR33542">
    <property type="entry name" value="SIROHYDROCHLORIN FERROCHELATASE, CHLOROPLASTIC"/>
    <property type="match status" value="1"/>
</dbReference>
<dbReference type="AlphaFoldDB" id="A0A5C5ZZY4"/>
<evidence type="ECO:0000256" key="1">
    <source>
        <dbReference type="ARBA" id="ARBA00022723"/>
    </source>
</evidence>
<accession>A0A5C5ZZY4</accession>
<dbReference type="PANTHER" id="PTHR33542:SF3">
    <property type="entry name" value="SIROHYDROCHLORIN FERROCHELATASE, CHLOROPLASTIC"/>
    <property type="match status" value="1"/>
</dbReference>
<dbReference type="Proteomes" id="UP000316213">
    <property type="component" value="Unassembled WGS sequence"/>
</dbReference>
<dbReference type="SUPFAM" id="SSF53800">
    <property type="entry name" value="Chelatase"/>
    <property type="match status" value="1"/>
</dbReference>
<dbReference type="GO" id="GO:0016852">
    <property type="term" value="F:sirohydrochlorin cobaltochelatase activity"/>
    <property type="evidence" value="ECO:0007669"/>
    <property type="project" value="UniProtKB-EC"/>
</dbReference>
<dbReference type="GO" id="GO:0046872">
    <property type="term" value="F:metal ion binding"/>
    <property type="evidence" value="ECO:0007669"/>
    <property type="project" value="UniProtKB-KW"/>
</dbReference>
<name>A0A5C5ZZY4_9BACT</name>
<organism evidence="3 4">
    <name type="scientific">Neorhodopirellula pilleata</name>
    <dbReference type="NCBI Taxonomy" id="2714738"/>
    <lineage>
        <taxon>Bacteria</taxon>
        <taxon>Pseudomonadati</taxon>
        <taxon>Planctomycetota</taxon>
        <taxon>Planctomycetia</taxon>
        <taxon>Pirellulales</taxon>
        <taxon>Pirellulaceae</taxon>
        <taxon>Neorhodopirellula</taxon>
    </lineage>
</organism>
<evidence type="ECO:0000313" key="4">
    <source>
        <dbReference type="Proteomes" id="UP000316213"/>
    </source>
</evidence>
<dbReference type="Gene3D" id="3.40.50.1400">
    <property type="match status" value="2"/>
</dbReference>
<keyword evidence="2 3" id="KW-0456">Lyase</keyword>
<proteinExistence type="predicted"/>
<dbReference type="EC" id="4.99.1.3" evidence="3"/>
<gene>
    <name evidence="3" type="primary">cbiX</name>
    <name evidence="3" type="ORF">Pla100_46370</name>
</gene>
<evidence type="ECO:0000256" key="2">
    <source>
        <dbReference type="ARBA" id="ARBA00023239"/>
    </source>
</evidence>
<sequence length="276" mass="29749">MLVGHGTRDRSGTEEFFLLGQRLSTVLSGQAVVAPCLLEFQEPTITQAWATLVSHQCSRVVVAPLLLFAAGHAKSDIPDEVAAAKQATPGSESVDVSFCPPISRQALMIDAVRQRLIEALETLPNDRVGLAMEGNQRTAIVMVGRGSRDVCASADMRVLSEIAVMGRPDEQPSLADQYGIARDGLHTTFYAMAEPRLPDTLDRVAASGRFDRIVVHPHLLFSGRLYEAIEKQVQDAAKNHPHVQFGTSAYLGPTDLVARAVAARIVEACSPPVMSV</sequence>
<comment type="caution">
    <text evidence="3">The sequence shown here is derived from an EMBL/GenBank/DDBJ whole genome shotgun (WGS) entry which is preliminary data.</text>
</comment>
<keyword evidence="4" id="KW-1185">Reference proteome</keyword>
<dbReference type="CDD" id="cd03416">
    <property type="entry name" value="CbiX_SirB_N"/>
    <property type="match status" value="1"/>
</dbReference>
<keyword evidence="1" id="KW-0479">Metal-binding</keyword>
<dbReference type="EMBL" id="SJPM01000011">
    <property type="protein sequence ID" value="TWT92617.1"/>
    <property type="molecule type" value="Genomic_DNA"/>
</dbReference>